<dbReference type="EMBL" id="LDXT01000065">
    <property type="protein sequence ID" value="KRT56122.1"/>
    <property type="molecule type" value="Genomic_DNA"/>
</dbReference>
<dbReference type="STRING" id="54398.Ga0074115_1321"/>
<proteinExistence type="predicted"/>
<evidence type="ECO:0000313" key="4">
    <source>
        <dbReference type="EMBL" id="KRT59333.1"/>
    </source>
</evidence>
<keyword evidence="1" id="KW-0175">Coiled coil</keyword>
<dbReference type="AlphaFoldDB" id="A0A0T5Z9X6"/>
<dbReference type="EMBL" id="LMXI01000165">
    <property type="protein sequence ID" value="KRT59333.1"/>
    <property type="molecule type" value="Genomic_DNA"/>
</dbReference>
<dbReference type="Proteomes" id="UP000051634">
    <property type="component" value="Unassembled WGS sequence"/>
</dbReference>
<dbReference type="OrthoDB" id="9128325at2"/>
<protein>
    <submittedName>
        <fullName evidence="4">Uncharacterized protein</fullName>
    </submittedName>
</protein>
<accession>A0A0T5Z9X6</accession>
<name>A0A0T5Z9X6_9GAMM</name>
<comment type="caution">
    <text evidence="4">The sequence shown here is derived from an EMBL/GenBank/DDBJ whole genome shotgun (WGS) entry which is preliminary data.</text>
</comment>
<evidence type="ECO:0000256" key="2">
    <source>
        <dbReference type="SAM" id="MobiDB-lite"/>
    </source>
</evidence>
<dbReference type="RefSeq" id="WP_157292778.1">
    <property type="nucleotide sequence ID" value="NZ_KQ557037.1"/>
</dbReference>
<reference evidence="5 6" key="1">
    <citation type="submission" date="2015-11" db="EMBL/GenBank/DDBJ databases">
        <title>The genome of Candidatus Endoriftia persephone in Ridgeia piscesae and population structure of the North Eastern Pacific vestimentiferan symbionts.</title>
        <authorList>
            <person name="Perez M."/>
            <person name="Juniper K.S."/>
        </authorList>
    </citation>
    <scope>NUCLEOTIDE SEQUENCE [LARGE SCALE GENOMIC DNA]</scope>
    <source>
        <strain evidence="4">Ind10</strain>
        <strain evidence="3">Ind11</strain>
    </source>
</reference>
<evidence type="ECO:0000313" key="3">
    <source>
        <dbReference type="EMBL" id="KRT56122.1"/>
    </source>
</evidence>
<sequence length="536" mass="61667">MAPVDQPVDILPDEDAPLRVPRAADGLQVNFCKNPVCKNYGVPAKQGTRTGKGPSKDRDPNYAISGLGRNEPGFKCKGCGEIFPPKSNVAIQAEYQRLGSYLLPYNEPSCKNPACKNHERGVFSYPDEYASFGKTSSGNPRFRCKRCHKTFSYAKTSTHRQREKHKNAQIFRMLVNKTPINRIVEMAEVSPDTVYRKINFIHEQCMAFIGDREGQLKSLDLDRLYLSTDRQVYTVNWSSNRNRRNTQFLGIGTADNTSGYVFPVNINYDPDTSLDEVERVAKEKGEYEGPRDYRDTAHVWTELDYALAQNESFRIANSKKDKKKLREANARIDQLFNELVQIQRRRGFEFNAEELTRILEIAVPEHMVQGKLEDNAQLKHMILESYEDATTRPKIEAIQEVSDGLQLPKFGVQIHNDYTMYAHFGLLKELFDGVEKVRFFLDQDSGMRAAFLGMFSERVRQHTADAWYVKFRKDYTIDEKKRVSKELQQRVNAYLIINPGGTEDDAYLDMAREAVRHAQGLGPWKDVWMRHPLAKY</sequence>
<feature type="region of interest" description="Disordered" evidence="2">
    <location>
        <begin position="43"/>
        <end position="64"/>
    </location>
</feature>
<organism evidence="4 5">
    <name type="scientific">endosymbiont of Ridgeia piscesae</name>
    <dbReference type="NCBI Taxonomy" id="54398"/>
    <lineage>
        <taxon>Bacteria</taxon>
        <taxon>Pseudomonadati</taxon>
        <taxon>Pseudomonadota</taxon>
        <taxon>Gammaproteobacteria</taxon>
        <taxon>sulfur-oxidizing symbionts</taxon>
    </lineage>
</organism>
<evidence type="ECO:0000256" key="1">
    <source>
        <dbReference type="SAM" id="Coils"/>
    </source>
</evidence>
<evidence type="ECO:0000313" key="5">
    <source>
        <dbReference type="Proteomes" id="UP000051276"/>
    </source>
</evidence>
<keyword evidence="6" id="KW-1185">Reference proteome</keyword>
<dbReference type="PATRIC" id="fig|54398.3.peg.2711"/>
<dbReference type="Proteomes" id="UP000051276">
    <property type="component" value="Unassembled WGS sequence"/>
</dbReference>
<evidence type="ECO:0000313" key="6">
    <source>
        <dbReference type="Proteomes" id="UP000051634"/>
    </source>
</evidence>
<gene>
    <name evidence="3" type="ORF">Ga0074115_1321</name>
    <name evidence="4" type="ORF">Ga0076813_15292</name>
</gene>
<feature type="coiled-coil region" evidence="1">
    <location>
        <begin position="318"/>
        <end position="345"/>
    </location>
</feature>